<keyword evidence="2" id="KW-0238">DNA-binding</keyword>
<feature type="domain" description="HTH merR-type" evidence="5">
    <location>
        <begin position="1"/>
        <end position="71"/>
    </location>
</feature>
<keyword evidence="4" id="KW-0804">Transcription</keyword>
<dbReference type="Gene3D" id="1.10.490.50">
    <property type="entry name" value="Antibiotic binding domain of TipA-like multidrug resistance regulators"/>
    <property type="match status" value="1"/>
</dbReference>
<dbReference type="PANTHER" id="PTHR30204:SF90">
    <property type="entry name" value="HTH-TYPE TRANSCRIPTIONAL ACTIVATOR MTA"/>
    <property type="match status" value="1"/>
</dbReference>
<name>A0A645AXA8_9ZZZZ</name>
<sequence>MRLTIGALSRLSGVSVRALHHYDQIGLLHPSEVANTGYRYYDDAAIERLWQILFFRELDFPLSDIADILSSPGFDRMRALEEHRSLLLQKRERLDALITLVSNAMKGETTMEFKPFDTSKLDEMRAQYAEEAKARWGSTEAYRESERRTAAYSKADYARLQDEAGEIFAAFAALVGTDPADHRVQALVKRWQTHISESYYACTNEVLAGLGQMYVADERFTKNIDHYGAGAARLMSDAIAVYCGASPSPT</sequence>
<dbReference type="Pfam" id="PF13411">
    <property type="entry name" value="MerR_1"/>
    <property type="match status" value="1"/>
</dbReference>
<dbReference type="SUPFAM" id="SSF89082">
    <property type="entry name" value="Antibiotic binding domain of TipA-like multidrug resistance regulators"/>
    <property type="match status" value="1"/>
</dbReference>
<accession>A0A645AXA8</accession>
<dbReference type="GO" id="GO:0003677">
    <property type="term" value="F:DNA binding"/>
    <property type="evidence" value="ECO:0007669"/>
    <property type="project" value="UniProtKB-KW"/>
</dbReference>
<dbReference type="InterPro" id="IPR009061">
    <property type="entry name" value="DNA-bd_dom_put_sf"/>
</dbReference>
<evidence type="ECO:0000256" key="2">
    <source>
        <dbReference type="ARBA" id="ARBA00023125"/>
    </source>
</evidence>
<dbReference type="GO" id="GO:0003700">
    <property type="term" value="F:DNA-binding transcription factor activity"/>
    <property type="evidence" value="ECO:0007669"/>
    <property type="project" value="InterPro"/>
</dbReference>
<evidence type="ECO:0000256" key="3">
    <source>
        <dbReference type="ARBA" id="ARBA00023159"/>
    </source>
</evidence>
<keyword evidence="3" id="KW-0010">Activator</keyword>
<dbReference type="PROSITE" id="PS50937">
    <property type="entry name" value="HTH_MERR_2"/>
    <property type="match status" value="1"/>
</dbReference>
<dbReference type="SMART" id="SM00422">
    <property type="entry name" value="HTH_MERR"/>
    <property type="match status" value="1"/>
</dbReference>
<dbReference type="InterPro" id="IPR000551">
    <property type="entry name" value="MerR-type_HTH_dom"/>
</dbReference>
<dbReference type="Gene3D" id="1.10.1660.10">
    <property type="match status" value="1"/>
</dbReference>
<dbReference type="InterPro" id="IPR047057">
    <property type="entry name" value="MerR_fam"/>
</dbReference>
<evidence type="ECO:0000313" key="6">
    <source>
        <dbReference type="EMBL" id="MPM57787.1"/>
    </source>
</evidence>
<dbReference type="InterPro" id="IPR012925">
    <property type="entry name" value="TipAS_dom"/>
</dbReference>
<dbReference type="AlphaFoldDB" id="A0A645AXA8"/>
<proteinExistence type="predicted"/>
<keyword evidence="1" id="KW-0805">Transcription regulation</keyword>
<dbReference type="PROSITE" id="PS00552">
    <property type="entry name" value="HTH_MERR_1"/>
    <property type="match status" value="1"/>
</dbReference>
<evidence type="ECO:0000256" key="1">
    <source>
        <dbReference type="ARBA" id="ARBA00023015"/>
    </source>
</evidence>
<dbReference type="InterPro" id="IPR036244">
    <property type="entry name" value="TipA-like_antibiotic-bd"/>
</dbReference>
<gene>
    <name evidence="6" type="primary">mta_15</name>
    <name evidence="6" type="ORF">SDC9_104610</name>
</gene>
<dbReference type="PRINTS" id="PR00040">
    <property type="entry name" value="HTHMERR"/>
</dbReference>
<dbReference type="Pfam" id="PF07739">
    <property type="entry name" value="TipAS"/>
    <property type="match status" value="1"/>
</dbReference>
<dbReference type="PANTHER" id="PTHR30204">
    <property type="entry name" value="REDOX-CYCLING DRUG-SENSING TRANSCRIPTIONAL ACTIVATOR SOXR"/>
    <property type="match status" value="1"/>
</dbReference>
<dbReference type="EMBL" id="VSSQ01016443">
    <property type="protein sequence ID" value="MPM57787.1"/>
    <property type="molecule type" value="Genomic_DNA"/>
</dbReference>
<reference evidence="6" key="1">
    <citation type="submission" date="2019-08" db="EMBL/GenBank/DDBJ databases">
        <authorList>
            <person name="Kucharzyk K."/>
            <person name="Murdoch R.W."/>
            <person name="Higgins S."/>
            <person name="Loffler F."/>
        </authorList>
    </citation>
    <scope>NUCLEOTIDE SEQUENCE</scope>
</reference>
<dbReference type="CDD" id="cd01106">
    <property type="entry name" value="HTH_TipAL-Mta"/>
    <property type="match status" value="1"/>
</dbReference>
<comment type="caution">
    <text evidence="6">The sequence shown here is derived from an EMBL/GenBank/DDBJ whole genome shotgun (WGS) entry which is preliminary data.</text>
</comment>
<evidence type="ECO:0000256" key="4">
    <source>
        <dbReference type="ARBA" id="ARBA00023163"/>
    </source>
</evidence>
<evidence type="ECO:0000259" key="5">
    <source>
        <dbReference type="PROSITE" id="PS50937"/>
    </source>
</evidence>
<dbReference type="SUPFAM" id="SSF46955">
    <property type="entry name" value="Putative DNA-binding domain"/>
    <property type="match status" value="1"/>
</dbReference>
<protein>
    <submittedName>
        <fullName evidence="6">HTH-type transcriptional activator mta</fullName>
    </submittedName>
</protein>
<organism evidence="6">
    <name type="scientific">bioreactor metagenome</name>
    <dbReference type="NCBI Taxonomy" id="1076179"/>
    <lineage>
        <taxon>unclassified sequences</taxon>
        <taxon>metagenomes</taxon>
        <taxon>ecological metagenomes</taxon>
    </lineage>
</organism>